<feature type="compositionally biased region" description="Polar residues" evidence="1">
    <location>
        <begin position="215"/>
        <end position="234"/>
    </location>
</feature>
<name>A0A6G1IEU5_9PLEO</name>
<feature type="region of interest" description="Disordered" evidence="1">
    <location>
        <begin position="387"/>
        <end position="446"/>
    </location>
</feature>
<evidence type="ECO:0000313" key="2">
    <source>
        <dbReference type="EMBL" id="KAF2676757.1"/>
    </source>
</evidence>
<feature type="compositionally biased region" description="Polar residues" evidence="1">
    <location>
        <begin position="161"/>
        <end position="182"/>
    </location>
</feature>
<feature type="region of interest" description="Disordered" evidence="1">
    <location>
        <begin position="743"/>
        <end position="822"/>
    </location>
</feature>
<feature type="compositionally biased region" description="Polar residues" evidence="1">
    <location>
        <begin position="511"/>
        <end position="522"/>
    </location>
</feature>
<feature type="compositionally biased region" description="Polar residues" evidence="1">
    <location>
        <begin position="257"/>
        <end position="285"/>
    </location>
</feature>
<dbReference type="AlphaFoldDB" id="A0A6G1IEU5"/>
<feature type="compositionally biased region" description="Polar residues" evidence="1">
    <location>
        <begin position="425"/>
        <end position="438"/>
    </location>
</feature>
<feature type="region of interest" description="Disordered" evidence="1">
    <location>
        <begin position="209"/>
        <end position="312"/>
    </location>
</feature>
<proteinExistence type="predicted"/>
<dbReference type="OrthoDB" id="445357at2759"/>
<protein>
    <submittedName>
        <fullName evidence="2">Uncharacterized protein</fullName>
    </submittedName>
</protein>
<dbReference type="EMBL" id="MU005630">
    <property type="protein sequence ID" value="KAF2676757.1"/>
    <property type="molecule type" value="Genomic_DNA"/>
</dbReference>
<feature type="compositionally biased region" description="Polar residues" evidence="1">
    <location>
        <begin position="407"/>
        <end position="416"/>
    </location>
</feature>
<dbReference type="Proteomes" id="UP000799291">
    <property type="component" value="Unassembled WGS sequence"/>
</dbReference>
<organism evidence="2 3">
    <name type="scientific">Lentithecium fluviatile CBS 122367</name>
    <dbReference type="NCBI Taxonomy" id="1168545"/>
    <lineage>
        <taxon>Eukaryota</taxon>
        <taxon>Fungi</taxon>
        <taxon>Dikarya</taxon>
        <taxon>Ascomycota</taxon>
        <taxon>Pezizomycotina</taxon>
        <taxon>Dothideomycetes</taxon>
        <taxon>Pleosporomycetidae</taxon>
        <taxon>Pleosporales</taxon>
        <taxon>Massarineae</taxon>
        <taxon>Lentitheciaceae</taxon>
        <taxon>Lentithecium</taxon>
    </lineage>
</organism>
<gene>
    <name evidence="2" type="ORF">K458DRAFT_396648</name>
</gene>
<feature type="compositionally biased region" description="Basic and acidic residues" evidence="1">
    <location>
        <begin position="772"/>
        <end position="802"/>
    </location>
</feature>
<feature type="compositionally biased region" description="Polar residues" evidence="1">
    <location>
        <begin position="387"/>
        <end position="399"/>
    </location>
</feature>
<keyword evidence="3" id="KW-1185">Reference proteome</keyword>
<feature type="region of interest" description="Disordered" evidence="1">
    <location>
        <begin position="538"/>
        <end position="573"/>
    </location>
</feature>
<feature type="region of interest" description="Disordered" evidence="1">
    <location>
        <begin position="496"/>
        <end position="524"/>
    </location>
</feature>
<feature type="region of interest" description="Disordered" evidence="1">
    <location>
        <begin position="146"/>
        <end position="195"/>
    </location>
</feature>
<sequence>MSERPYRSAYGDARLTSAGTFMAFTVSVEAAHVRDGYWRFTDEGDGEDDLRAYQLGFQSPEQVLLAALSDEGQYDNRCDIISLRWLPGEMDTFRLSRIGTARQHIQHIVEERVQLSYSAASFQGSVPVYPIDTQQRLLGFRQRRISGNGPLKREPNLLEVPQQNGQSFPSASRSPQYATTPSPGYATHTRYGQSASGISRSLEFAANVDTRADNNRSTPSDTTHSGSPRTSFQVQLPVRPSLEGCTPPPPGYPRTEYASSAATIPFQSGTRTARQSEGSPPQSQNRHIHPQPASNGRPAALNSTPSNGYGATYARRLPTSLVANNATATPYSSPYTPPYVSPYASPYGSVSPYHSQGTPAPTPRHSPYGVLPSSYFDLVSLNTPVATNTTLSAGPQGPQNERDQKSWDVSNRSPTHATPHAGQQAVVTTPAPNASSPVHTGFDRSKRLPTAALAASKPRPENISPNVEHGPAAQGAVRNTVSLPSVKSDLFEPTTLEFRPTSPASVESVKTDNPAQPQNINPQEHHVDTPEVTILQMLPPTSGHSDASHPDENAPAHFSALHQDPSVSPKKPNTLFSPRLRLTGGDLETVDSDPFSIPLEVPLHDARYDPEDPFITDVMPLSEDVSCVDCGGTEYHAWGCHIASILPLEDPNDFQLHHIAEQVERFDPEQWREHWNPPSTPPETETMAEKIDGMAEILRNDESYQNDPELQGLPDSALLFFWALKNSANCMIMNSNGEFPVPPGFEHLWDDDDENEGAGESTGDGTEMDTDAGTREHTREQIEMDAEASKDEVLEGGAEHETQGGGAEGEAGGVLEEVAHSG</sequence>
<evidence type="ECO:0000256" key="1">
    <source>
        <dbReference type="SAM" id="MobiDB-lite"/>
    </source>
</evidence>
<evidence type="ECO:0000313" key="3">
    <source>
        <dbReference type="Proteomes" id="UP000799291"/>
    </source>
</evidence>
<accession>A0A6G1IEU5</accession>
<reference evidence="2" key="1">
    <citation type="journal article" date="2020" name="Stud. Mycol.">
        <title>101 Dothideomycetes genomes: a test case for predicting lifestyles and emergence of pathogens.</title>
        <authorList>
            <person name="Haridas S."/>
            <person name="Albert R."/>
            <person name="Binder M."/>
            <person name="Bloem J."/>
            <person name="Labutti K."/>
            <person name="Salamov A."/>
            <person name="Andreopoulos B."/>
            <person name="Baker S."/>
            <person name="Barry K."/>
            <person name="Bills G."/>
            <person name="Bluhm B."/>
            <person name="Cannon C."/>
            <person name="Castanera R."/>
            <person name="Culley D."/>
            <person name="Daum C."/>
            <person name="Ezra D."/>
            <person name="Gonzalez J."/>
            <person name="Henrissat B."/>
            <person name="Kuo A."/>
            <person name="Liang C."/>
            <person name="Lipzen A."/>
            <person name="Lutzoni F."/>
            <person name="Magnuson J."/>
            <person name="Mondo S."/>
            <person name="Nolan M."/>
            <person name="Ohm R."/>
            <person name="Pangilinan J."/>
            <person name="Park H.-J."/>
            <person name="Ramirez L."/>
            <person name="Alfaro M."/>
            <person name="Sun H."/>
            <person name="Tritt A."/>
            <person name="Yoshinaga Y."/>
            <person name="Zwiers L.-H."/>
            <person name="Turgeon B."/>
            <person name="Goodwin S."/>
            <person name="Spatafora J."/>
            <person name="Crous P."/>
            <person name="Grigoriev I."/>
        </authorList>
    </citation>
    <scope>NUCLEOTIDE SEQUENCE</scope>
    <source>
        <strain evidence="2">CBS 122367</strain>
    </source>
</reference>
<feature type="compositionally biased region" description="Gly residues" evidence="1">
    <location>
        <begin position="803"/>
        <end position="812"/>
    </location>
</feature>